<reference evidence="1" key="1">
    <citation type="submission" date="2024-05" db="EMBL/GenBank/DDBJ databases">
        <title>Genome Sequences of Four Agar- Degrading Marine Bacteria.</title>
        <authorList>
            <person name="Phillips E.K."/>
            <person name="Shaffer J.C."/>
            <person name="Henson M.W."/>
            <person name="Temperton B."/>
            <person name="Thrash C.J."/>
            <person name="Martin M.O."/>
        </authorList>
    </citation>
    <scope>NUCLEOTIDE SEQUENCE</scope>
    <source>
        <strain evidence="1">EKP203</strain>
    </source>
</reference>
<dbReference type="InterPro" id="IPR016161">
    <property type="entry name" value="Ald_DH/histidinol_DH"/>
</dbReference>
<proteinExistence type="predicted"/>
<dbReference type="EMBL" id="JAUEOZ010000002">
    <property type="protein sequence ID" value="MDN2482467.1"/>
    <property type="molecule type" value="Genomic_DNA"/>
</dbReference>
<sequence>MIQHITQFKEASLALEHWRFVDSQQRSEYLLTFQSQLAQKQPALAAIMAMQIAASRELIDKTAPLCGPTGETNELYLSARGVTLLVLQEECLQARMALLAQLLAALSAGNSVVLCSVDHEFSQLIEQSWAATQASAHLVQCFSLESYQEFVELDIRTAGYVGSEGGAKAFNRHIAQREGVIVPVVVETDLTMLPTAQDPMLALRFSTERTRTINITAVGGNATLLELGNPTH</sequence>
<evidence type="ECO:0000313" key="2">
    <source>
        <dbReference type="Proteomes" id="UP001169719"/>
    </source>
</evidence>
<gene>
    <name evidence="1" type="ORF">QWJ08_14090</name>
</gene>
<evidence type="ECO:0000313" key="1">
    <source>
        <dbReference type="EMBL" id="MDN2482467.1"/>
    </source>
</evidence>
<name>A0ABT7Y346_9VIBR</name>
<accession>A0ABT7Y346</accession>
<dbReference type="Proteomes" id="UP001169719">
    <property type="component" value="Unassembled WGS sequence"/>
</dbReference>
<organism evidence="1 2">
    <name type="scientific">Vibrio agarivorans</name>
    <dbReference type="NCBI Taxonomy" id="153622"/>
    <lineage>
        <taxon>Bacteria</taxon>
        <taxon>Pseudomonadati</taxon>
        <taxon>Pseudomonadota</taxon>
        <taxon>Gammaproteobacteria</taxon>
        <taxon>Vibrionales</taxon>
        <taxon>Vibrionaceae</taxon>
        <taxon>Vibrio</taxon>
    </lineage>
</organism>
<keyword evidence="2" id="KW-1185">Reference proteome</keyword>
<dbReference type="SUPFAM" id="SSF53720">
    <property type="entry name" value="ALDH-like"/>
    <property type="match status" value="1"/>
</dbReference>
<comment type="caution">
    <text evidence="1">The sequence shown here is derived from an EMBL/GenBank/DDBJ whole genome shotgun (WGS) entry which is preliminary data.</text>
</comment>
<protein>
    <submittedName>
        <fullName evidence="1">1-pyrroline-5-carboxylate dehydrogenase</fullName>
    </submittedName>
</protein>
<dbReference type="RefSeq" id="WP_289962549.1">
    <property type="nucleotide sequence ID" value="NZ_JAUEOZ010000002.1"/>
</dbReference>